<feature type="binding site" evidence="16">
    <location>
        <position position="132"/>
    </location>
    <ligand>
        <name>ATP</name>
        <dbReference type="ChEBI" id="CHEBI:30616"/>
    </ligand>
</feature>
<dbReference type="EC" id="2.7.1.33" evidence="6 16"/>
<evidence type="ECO:0000256" key="1">
    <source>
        <dbReference type="ARBA" id="ARBA00001206"/>
    </source>
</evidence>
<dbReference type="Gene3D" id="3.30.420.40">
    <property type="match status" value="2"/>
</dbReference>
<dbReference type="PANTHER" id="PTHR34265">
    <property type="entry name" value="TYPE III PANTOTHENATE KINASE"/>
    <property type="match status" value="1"/>
</dbReference>
<keyword evidence="8 16" id="KW-0808">Transferase</keyword>
<evidence type="ECO:0000256" key="7">
    <source>
        <dbReference type="ARBA" id="ARBA00022490"/>
    </source>
</evidence>
<dbReference type="NCBIfam" id="TIGR00671">
    <property type="entry name" value="baf"/>
    <property type="match status" value="1"/>
</dbReference>
<keyword evidence="12 16" id="KW-0630">Potassium</keyword>
<dbReference type="SUPFAM" id="SSF53067">
    <property type="entry name" value="Actin-like ATPase domain"/>
    <property type="match status" value="2"/>
</dbReference>
<evidence type="ECO:0000256" key="14">
    <source>
        <dbReference type="ARBA" id="ARBA00038036"/>
    </source>
</evidence>
<gene>
    <name evidence="16" type="primary">coaX</name>
    <name evidence="17" type="ordered locus">Amico_1378</name>
</gene>
<keyword evidence="16" id="KW-0479">Metal-binding</keyword>
<evidence type="ECO:0000256" key="5">
    <source>
        <dbReference type="ARBA" id="ARBA00011738"/>
    </source>
</evidence>
<evidence type="ECO:0000256" key="10">
    <source>
        <dbReference type="ARBA" id="ARBA00022777"/>
    </source>
</evidence>
<dbReference type="STRING" id="572547.Amico_1378"/>
<dbReference type="NCBIfam" id="NF009855">
    <property type="entry name" value="PRK13321.1"/>
    <property type="match status" value="1"/>
</dbReference>
<dbReference type="RefSeq" id="WP_013048758.1">
    <property type="nucleotide sequence ID" value="NC_014011.1"/>
</dbReference>
<dbReference type="Pfam" id="PF03309">
    <property type="entry name" value="Pan_kinase"/>
    <property type="match status" value="1"/>
</dbReference>
<keyword evidence="18" id="KW-1185">Reference proteome</keyword>
<evidence type="ECO:0000256" key="8">
    <source>
        <dbReference type="ARBA" id="ARBA00022679"/>
    </source>
</evidence>
<dbReference type="CDD" id="cd24015">
    <property type="entry name" value="ASKHA_NBD_PanK-III"/>
    <property type="match status" value="1"/>
</dbReference>
<dbReference type="Proteomes" id="UP000002366">
    <property type="component" value="Chromosome"/>
</dbReference>
<dbReference type="eggNOG" id="COG1521">
    <property type="taxonomic scope" value="Bacteria"/>
</dbReference>
<feature type="binding site" evidence="16">
    <location>
        <begin position="107"/>
        <end position="110"/>
    </location>
    <ligand>
        <name>substrate</name>
    </ligand>
</feature>
<evidence type="ECO:0000256" key="9">
    <source>
        <dbReference type="ARBA" id="ARBA00022741"/>
    </source>
</evidence>
<keyword evidence="9 16" id="KW-0547">Nucleotide-binding</keyword>
<comment type="function">
    <text evidence="16">Catalyzes the phosphorylation of pantothenate (Pan), the first step in CoA biosynthesis.</text>
</comment>
<dbReference type="HOGENOM" id="CLU_066627_1_0_0"/>
<evidence type="ECO:0000313" key="17">
    <source>
        <dbReference type="EMBL" id="ADE57495.1"/>
    </source>
</evidence>
<comment type="cofactor">
    <cofactor evidence="2">
        <name>K(+)</name>
        <dbReference type="ChEBI" id="CHEBI:29103"/>
    </cofactor>
</comment>
<comment type="similarity">
    <text evidence="14 16">Belongs to the type III pantothenate kinase family.</text>
</comment>
<evidence type="ECO:0000256" key="15">
    <source>
        <dbReference type="ARBA" id="ARBA00040883"/>
    </source>
</evidence>
<evidence type="ECO:0000256" key="4">
    <source>
        <dbReference type="ARBA" id="ARBA00005225"/>
    </source>
</evidence>
<feature type="binding site" evidence="16">
    <location>
        <begin position="6"/>
        <end position="13"/>
    </location>
    <ligand>
        <name>ATP</name>
        <dbReference type="ChEBI" id="CHEBI:30616"/>
    </ligand>
</feature>
<dbReference type="GO" id="GO:0015937">
    <property type="term" value="P:coenzyme A biosynthetic process"/>
    <property type="evidence" value="ECO:0007669"/>
    <property type="project" value="UniProtKB-UniRule"/>
</dbReference>
<dbReference type="GO" id="GO:0004594">
    <property type="term" value="F:pantothenate kinase activity"/>
    <property type="evidence" value="ECO:0007669"/>
    <property type="project" value="UniProtKB-UniRule"/>
</dbReference>
<dbReference type="KEGG" id="aco:Amico_1378"/>
<comment type="catalytic activity">
    <reaction evidence="1 16">
        <text>(R)-pantothenate + ATP = (R)-4'-phosphopantothenate + ADP + H(+)</text>
        <dbReference type="Rhea" id="RHEA:16373"/>
        <dbReference type="ChEBI" id="CHEBI:10986"/>
        <dbReference type="ChEBI" id="CHEBI:15378"/>
        <dbReference type="ChEBI" id="CHEBI:29032"/>
        <dbReference type="ChEBI" id="CHEBI:30616"/>
        <dbReference type="ChEBI" id="CHEBI:456216"/>
        <dbReference type="EC" id="2.7.1.33"/>
    </reaction>
</comment>
<feature type="active site" description="Proton acceptor" evidence="16">
    <location>
        <position position="109"/>
    </location>
</feature>
<evidence type="ECO:0000256" key="16">
    <source>
        <dbReference type="HAMAP-Rule" id="MF_01274"/>
    </source>
</evidence>
<evidence type="ECO:0000256" key="2">
    <source>
        <dbReference type="ARBA" id="ARBA00001958"/>
    </source>
</evidence>
<evidence type="ECO:0000256" key="12">
    <source>
        <dbReference type="ARBA" id="ARBA00022958"/>
    </source>
</evidence>
<keyword evidence="11 16" id="KW-0067">ATP-binding</keyword>
<dbReference type="OrthoDB" id="9804707at2"/>
<dbReference type="GO" id="GO:0005737">
    <property type="term" value="C:cytoplasm"/>
    <property type="evidence" value="ECO:0007669"/>
    <property type="project" value="UniProtKB-SubCell"/>
</dbReference>
<evidence type="ECO:0000256" key="11">
    <source>
        <dbReference type="ARBA" id="ARBA00022840"/>
    </source>
</evidence>
<evidence type="ECO:0000313" key="18">
    <source>
        <dbReference type="Proteomes" id="UP000002366"/>
    </source>
</evidence>
<dbReference type="InterPro" id="IPR043129">
    <property type="entry name" value="ATPase_NBD"/>
</dbReference>
<evidence type="ECO:0000256" key="3">
    <source>
        <dbReference type="ARBA" id="ARBA00004496"/>
    </source>
</evidence>
<keyword evidence="7 16" id="KW-0963">Cytoplasm</keyword>
<feature type="binding site" evidence="16">
    <location>
        <position position="129"/>
    </location>
    <ligand>
        <name>K(+)</name>
        <dbReference type="ChEBI" id="CHEBI:29103"/>
    </ligand>
</feature>
<name>D5EG13_AMICL</name>
<keyword evidence="13 16" id="KW-0173">Coenzyme A biosynthesis</keyword>
<feature type="binding site" evidence="16">
    <location>
        <position position="100"/>
    </location>
    <ligand>
        <name>substrate</name>
    </ligand>
</feature>
<evidence type="ECO:0000256" key="6">
    <source>
        <dbReference type="ARBA" id="ARBA00012102"/>
    </source>
</evidence>
<dbReference type="InterPro" id="IPR004619">
    <property type="entry name" value="Type_III_PanK"/>
</dbReference>
<reference evidence="17 18" key="1">
    <citation type="journal article" date="2010" name="Stand. Genomic Sci.">
        <title>Complete genome sequence of Aminobacterium colombiense type strain (ALA-1).</title>
        <authorList>
            <person name="Chertkov O."/>
            <person name="Sikorski J."/>
            <person name="Brambilla E."/>
            <person name="Lapidus A."/>
            <person name="Copeland A."/>
            <person name="Glavina Del Rio T."/>
            <person name="Nolan M."/>
            <person name="Lucas S."/>
            <person name="Tice H."/>
            <person name="Cheng J.F."/>
            <person name="Han C."/>
            <person name="Detter J.C."/>
            <person name="Bruce D."/>
            <person name="Tapia R."/>
            <person name="Goodwin L."/>
            <person name="Pitluck S."/>
            <person name="Liolios K."/>
            <person name="Ivanova N."/>
            <person name="Mavromatis K."/>
            <person name="Ovchinnikova G."/>
            <person name="Pati A."/>
            <person name="Chen A."/>
            <person name="Palaniappan K."/>
            <person name="Land M."/>
            <person name="Hauser L."/>
            <person name="Chang Y.J."/>
            <person name="Jeffries C.D."/>
            <person name="Spring S."/>
            <person name="Rohde M."/>
            <person name="Goker M."/>
            <person name="Bristow J."/>
            <person name="Eisen J.A."/>
            <person name="Markowitz V."/>
            <person name="Hugenholtz P."/>
            <person name="Kyrpides N.C."/>
            <person name="Klenk H.P."/>
        </authorList>
    </citation>
    <scope>NUCLEOTIDE SEQUENCE [LARGE SCALE GENOMIC DNA]</scope>
    <source>
        <strain evidence="18">DSM 12261 / ALA-1</strain>
    </source>
</reference>
<comment type="subunit">
    <text evidence="5 16">Homodimer.</text>
</comment>
<comment type="pathway">
    <text evidence="4 16">Cofactor biosynthesis; coenzyme A biosynthesis; CoA from (R)-pantothenate: step 1/5.</text>
</comment>
<proteinExistence type="inferred from homology"/>
<dbReference type="PANTHER" id="PTHR34265:SF1">
    <property type="entry name" value="TYPE III PANTOTHENATE KINASE"/>
    <property type="match status" value="1"/>
</dbReference>
<evidence type="ECO:0000256" key="13">
    <source>
        <dbReference type="ARBA" id="ARBA00022993"/>
    </source>
</evidence>
<dbReference type="UniPathway" id="UPA00241">
    <property type="reaction ID" value="UER00352"/>
</dbReference>
<dbReference type="GO" id="GO:0046872">
    <property type="term" value="F:metal ion binding"/>
    <property type="evidence" value="ECO:0007669"/>
    <property type="project" value="UniProtKB-KW"/>
</dbReference>
<keyword evidence="10 16" id="KW-0418">Kinase</keyword>
<dbReference type="EMBL" id="CP001997">
    <property type="protein sequence ID" value="ADE57495.1"/>
    <property type="molecule type" value="Genomic_DNA"/>
</dbReference>
<sequence length="255" mass="27472">MLLVLDVGNTTTVVGVYSQKTLIVHWRLVSERHTSDELGIYLRNLMQFASIPHGDIHGAISSSVVPSLDCVIQEGVSQYFNGIECLRVSSTLDLGMEVRYAAPHEVGADRLVNAVAGRDRYGAPLIVIDFGTAITLDIISPDGAYLGGTISPGLVSGMEALFGRTAKLPQVSLEAPLNVIGKNTMESIQAGLMYGNAGLVDFLVRKTWESLGTRCKVVATGGHAEAIAKISETIETVDQWLTLEGLRIIYERNIS</sequence>
<organism evidence="17 18">
    <name type="scientific">Aminobacterium colombiense (strain DSM 12261 / ALA-1)</name>
    <dbReference type="NCBI Taxonomy" id="572547"/>
    <lineage>
        <taxon>Bacteria</taxon>
        <taxon>Thermotogati</taxon>
        <taxon>Synergistota</taxon>
        <taxon>Synergistia</taxon>
        <taxon>Synergistales</taxon>
        <taxon>Aminobacteriaceae</taxon>
        <taxon>Aminobacterium</taxon>
    </lineage>
</organism>
<comment type="cofactor">
    <cofactor evidence="16">
        <name>NH4(+)</name>
        <dbReference type="ChEBI" id="CHEBI:28938"/>
    </cofactor>
    <cofactor evidence="16">
        <name>K(+)</name>
        <dbReference type="ChEBI" id="CHEBI:29103"/>
    </cofactor>
    <text evidence="16">A monovalent cation. Ammonium or potassium.</text>
</comment>
<dbReference type="AlphaFoldDB" id="D5EG13"/>
<dbReference type="HAMAP" id="MF_01274">
    <property type="entry name" value="Pantothen_kinase_3"/>
    <property type="match status" value="1"/>
</dbReference>
<accession>D5EG13</accession>
<comment type="subcellular location">
    <subcellularLocation>
        <location evidence="3 16">Cytoplasm</location>
    </subcellularLocation>
</comment>
<feature type="binding site" evidence="16">
    <location>
        <position position="184"/>
    </location>
    <ligand>
        <name>substrate</name>
    </ligand>
</feature>
<dbReference type="GO" id="GO:0005524">
    <property type="term" value="F:ATP binding"/>
    <property type="evidence" value="ECO:0007669"/>
    <property type="project" value="UniProtKB-UniRule"/>
</dbReference>
<protein>
    <recommendedName>
        <fullName evidence="15 16">Type III pantothenate kinase</fullName>
        <ecNumber evidence="6 16">2.7.1.33</ecNumber>
    </recommendedName>
    <alternativeName>
        <fullName evidence="16">PanK-III</fullName>
    </alternativeName>
    <alternativeName>
        <fullName evidence="16">Pantothenic acid kinase</fullName>
    </alternativeName>
</protein>